<dbReference type="Gene3D" id="2.130.10.10">
    <property type="entry name" value="YVTN repeat-like/Quinoprotein amine dehydrogenase"/>
    <property type="match status" value="1"/>
</dbReference>
<dbReference type="InterPro" id="IPR002372">
    <property type="entry name" value="PQQ_rpt_dom"/>
</dbReference>
<dbReference type="AlphaFoldDB" id="X0VK94"/>
<dbReference type="InterPro" id="IPR011047">
    <property type="entry name" value="Quinoprotein_ADH-like_sf"/>
</dbReference>
<gene>
    <name evidence="2" type="ORF">S01H1_37888</name>
</gene>
<dbReference type="InterPro" id="IPR011009">
    <property type="entry name" value="Kinase-like_dom_sf"/>
</dbReference>
<name>X0VK94_9ZZZZ</name>
<dbReference type="PANTHER" id="PTHR44394:SF1">
    <property type="entry name" value="BETA-ALANINE-ACTIVATING ENZYME"/>
    <property type="match status" value="1"/>
</dbReference>
<dbReference type="InterPro" id="IPR015943">
    <property type="entry name" value="WD40/YVTN_repeat-like_dom_sf"/>
</dbReference>
<sequence length="217" mass="24090">MIGTEGYSPPEQYRGEASPAGDIYALGATIHHLLTNRDPRLEPPFSFHERIIREINPKVSPEFEVVINTALDYDPLKRYSSTENFKKALMAAVKTTGILVKPLTAEIVTLTGDEVTEIWSFECEDEIRGTPVVYKGMVYVGCYDNNIYALDAKTGKFIWKYATEGGITGKPAAEDDIIYIGSEDHRLYAISALGGKLVWTYHTEGQIRSSPSSSHGH</sequence>
<comment type="caution">
    <text evidence="2">The sequence shown here is derived from an EMBL/GenBank/DDBJ whole genome shotgun (WGS) entry which is preliminary data.</text>
</comment>
<dbReference type="Pfam" id="PF13360">
    <property type="entry name" value="PQQ_2"/>
    <property type="match status" value="1"/>
</dbReference>
<accession>X0VK94</accession>
<feature type="non-terminal residue" evidence="2">
    <location>
        <position position="217"/>
    </location>
</feature>
<dbReference type="SMART" id="SM00564">
    <property type="entry name" value="PQQ"/>
    <property type="match status" value="2"/>
</dbReference>
<dbReference type="InterPro" id="IPR018391">
    <property type="entry name" value="PQQ_b-propeller_rpt"/>
</dbReference>
<dbReference type="PROSITE" id="PS50011">
    <property type="entry name" value="PROTEIN_KINASE_DOM"/>
    <property type="match status" value="1"/>
</dbReference>
<dbReference type="GO" id="GO:0005524">
    <property type="term" value="F:ATP binding"/>
    <property type="evidence" value="ECO:0007669"/>
    <property type="project" value="InterPro"/>
</dbReference>
<dbReference type="EMBL" id="BARS01023810">
    <property type="protein sequence ID" value="GAG00951.1"/>
    <property type="molecule type" value="Genomic_DNA"/>
</dbReference>
<evidence type="ECO:0000313" key="2">
    <source>
        <dbReference type="EMBL" id="GAG00951.1"/>
    </source>
</evidence>
<evidence type="ECO:0000259" key="1">
    <source>
        <dbReference type="PROSITE" id="PS50011"/>
    </source>
</evidence>
<reference evidence="2" key="1">
    <citation type="journal article" date="2014" name="Front. Microbiol.">
        <title>High frequency of phylogenetically diverse reductive dehalogenase-homologous genes in deep subseafloor sedimentary metagenomes.</title>
        <authorList>
            <person name="Kawai M."/>
            <person name="Futagami T."/>
            <person name="Toyoda A."/>
            <person name="Takaki Y."/>
            <person name="Nishi S."/>
            <person name="Hori S."/>
            <person name="Arai W."/>
            <person name="Tsubouchi T."/>
            <person name="Morono Y."/>
            <person name="Uchiyama I."/>
            <person name="Ito T."/>
            <person name="Fujiyama A."/>
            <person name="Inagaki F."/>
            <person name="Takami H."/>
        </authorList>
    </citation>
    <scope>NUCLEOTIDE SEQUENCE</scope>
    <source>
        <strain evidence="2">Expedition CK06-06</strain>
    </source>
</reference>
<organism evidence="2">
    <name type="scientific">marine sediment metagenome</name>
    <dbReference type="NCBI Taxonomy" id="412755"/>
    <lineage>
        <taxon>unclassified sequences</taxon>
        <taxon>metagenomes</taxon>
        <taxon>ecological metagenomes</taxon>
    </lineage>
</organism>
<dbReference type="InterPro" id="IPR052091">
    <property type="entry name" value="Beta-ala_Activ/Resist"/>
</dbReference>
<protein>
    <recommendedName>
        <fullName evidence="1">Protein kinase domain-containing protein</fullName>
    </recommendedName>
</protein>
<dbReference type="SUPFAM" id="SSF56112">
    <property type="entry name" value="Protein kinase-like (PK-like)"/>
    <property type="match status" value="1"/>
</dbReference>
<dbReference type="GO" id="GO:0043041">
    <property type="term" value="P:amino acid activation for nonribosomal peptide biosynthetic process"/>
    <property type="evidence" value="ECO:0007669"/>
    <property type="project" value="TreeGrafter"/>
</dbReference>
<dbReference type="Gene3D" id="1.10.510.10">
    <property type="entry name" value="Transferase(Phosphotransferase) domain 1"/>
    <property type="match status" value="1"/>
</dbReference>
<feature type="domain" description="Protein kinase" evidence="1">
    <location>
        <begin position="1"/>
        <end position="90"/>
    </location>
</feature>
<proteinExistence type="predicted"/>
<dbReference type="PANTHER" id="PTHR44394">
    <property type="entry name" value="BETA-ALANINE-ACTIVATING ENZYME"/>
    <property type="match status" value="1"/>
</dbReference>
<dbReference type="InterPro" id="IPR000719">
    <property type="entry name" value="Prot_kinase_dom"/>
</dbReference>
<dbReference type="SUPFAM" id="SSF50998">
    <property type="entry name" value="Quinoprotein alcohol dehydrogenase-like"/>
    <property type="match status" value="1"/>
</dbReference>
<dbReference type="GO" id="GO:0004672">
    <property type="term" value="F:protein kinase activity"/>
    <property type="evidence" value="ECO:0007669"/>
    <property type="project" value="InterPro"/>
</dbReference>